<feature type="compositionally biased region" description="Basic and acidic residues" evidence="4">
    <location>
        <begin position="373"/>
        <end position="390"/>
    </location>
</feature>
<accession>A0A2G8JHH4</accession>
<dbReference type="AlphaFoldDB" id="A0A2G8JHH4"/>
<feature type="domain" description="EML-like second beta-propeller" evidence="6">
    <location>
        <begin position="471"/>
        <end position="711"/>
    </location>
</feature>
<keyword evidence="2" id="KW-0677">Repeat</keyword>
<feature type="repeat" description="WD" evidence="3">
    <location>
        <begin position="474"/>
        <end position="505"/>
    </location>
</feature>
<dbReference type="InterPro" id="IPR050630">
    <property type="entry name" value="WD_repeat_EMAP"/>
</dbReference>
<dbReference type="FunFam" id="2.130.10.10:FF:000044">
    <property type="entry name" value="echinoderm microtubule-associated protein-like 6 isoform X1"/>
    <property type="match status" value="1"/>
</dbReference>
<feature type="compositionally biased region" description="Basic and acidic residues" evidence="4">
    <location>
        <begin position="27"/>
        <end position="36"/>
    </location>
</feature>
<gene>
    <name evidence="7" type="ORF">BSL78_27985</name>
</gene>
<evidence type="ECO:0000256" key="3">
    <source>
        <dbReference type="PROSITE-ProRule" id="PRU00221"/>
    </source>
</evidence>
<keyword evidence="8" id="KW-1185">Reference proteome</keyword>
<evidence type="ECO:0000259" key="6">
    <source>
        <dbReference type="Pfam" id="PF23414"/>
    </source>
</evidence>
<dbReference type="InterPro" id="IPR055439">
    <property type="entry name" value="Beta-prop_EML_1st"/>
</dbReference>
<dbReference type="PANTHER" id="PTHR13720:SF33">
    <property type="entry name" value="HELP DOMAIN-CONTAINING PROTEIN"/>
    <property type="match status" value="1"/>
</dbReference>
<dbReference type="Gene3D" id="2.130.10.10">
    <property type="entry name" value="YVTN repeat-like/Quinoprotein amine dehydrogenase"/>
    <property type="match status" value="2"/>
</dbReference>
<keyword evidence="1 3" id="KW-0853">WD repeat</keyword>
<evidence type="ECO:0000313" key="8">
    <source>
        <dbReference type="Proteomes" id="UP000230750"/>
    </source>
</evidence>
<feature type="region of interest" description="Disordered" evidence="4">
    <location>
        <begin position="1"/>
        <end position="82"/>
    </location>
</feature>
<organism evidence="7 8">
    <name type="scientific">Stichopus japonicus</name>
    <name type="common">Sea cucumber</name>
    <dbReference type="NCBI Taxonomy" id="307972"/>
    <lineage>
        <taxon>Eukaryota</taxon>
        <taxon>Metazoa</taxon>
        <taxon>Echinodermata</taxon>
        <taxon>Eleutherozoa</taxon>
        <taxon>Echinozoa</taxon>
        <taxon>Holothuroidea</taxon>
        <taxon>Aspidochirotacea</taxon>
        <taxon>Aspidochirotida</taxon>
        <taxon>Stichopodidae</taxon>
        <taxon>Apostichopus</taxon>
    </lineage>
</organism>
<feature type="compositionally biased region" description="Polar residues" evidence="4">
    <location>
        <begin position="39"/>
        <end position="52"/>
    </location>
</feature>
<evidence type="ECO:0000256" key="2">
    <source>
        <dbReference type="ARBA" id="ARBA00022737"/>
    </source>
</evidence>
<feature type="compositionally biased region" description="Basic and acidic residues" evidence="4">
    <location>
        <begin position="1"/>
        <end position="12"/>
    </location>
</feature>
<dbReference type="STRING" id="307972.A0A2G8JHH4"/>
<evidence type="ECO:0000256" key="1">
    <source>
        <dbReference type="ARBA" id="ARBA00022574"/>
    </source>
</evidence>
<dbReference type="InterPro" id="IPR036322">
    <property type="entry name" value="WD40_repeat_dom_sf"/>
</dbReference>
<dbReference type="Pfam" id="PF23409">
    <property type="entry name" value="Beta-prop_EML"/>
    <property type="match status" value="1"/>
</dbReference>
<dbReference type="SMART" id="SM00320">
    <property type="entry name" value="WD40"/>
    <property type="match status" value="7"/>
</dbReference>
<feature type="domain" description="EML-like first beta-propeller" evidence="5">
    <location>
        <begin position="134"/>
        <end position="342"/>
    </location>
</feature>
<dbReference type="Pfam" id="PF23414">
    <property type="entry name" value="Beta-prop_EML_2"/>
    <property type="match status" value="1"/>
</dbReference>
<sequence length="712" mass="78381">MPGDRENIHGDSDDSDTDSEEEGYDSDVQREKDMDYGSKTYSSNHSGKQQVLNHIYSKPSVSRGAALPPRVKKREVDTGNRRRPNKVQFLDLSYIHGYRGFDCRNNLHYLNDGADIVYHAAGAGIVQTLKRVGSQTFYLEHTDDIICLTVNRHPKFPNVVATGQIGQLPAVNIWNAATKDTLSIIRGFHTKGVCSVNFSSTGRYLLTVGIDNNHSLAVWRWQEGGKVASGLGHTKRIFLAEFRPDSDNQFVTVGVKHVKFWTVAGSHLLGKRGILNTSGENTKDNQMQTMLSLAFGAVGREEGGGVGVADEKMGQAHDDAVFTLYTTLKDGLIVSGGKIDQRHYSGRGLSVVPCESSLFTFLRLLLYNDDDRVNDGDDHGGENETDRKADDGDEILTRGRGGVPVKLWDQDMRRNKAFKLETDNRVDVVKSVCRVKGKILVGTKDSEIFEIEEKATPAISMVVQGHGEGEMWGLATHPSQEIFASASDDATVRLWNVGERKMLKKAVIGTAARSLAFSPDGEKLAVGLKNGEFLILKTETLEVWARKRDRSKAIQDLKFSCDGKCLAVGSDDGYVDLYDVSQGPILSRTGFCKGIPSFVFQLDFSADGSFIQVGTGAYKRLVYGYPRVTLSMIRLPLRGSPGQRGQAKRQSFELFSILLDREVVGIWPRSTEKADVNCADVSGNTNAVATGDDFGFVKLFDFPCPGKYVSCK</sequence>
<reference evidence="7 8" key="1">
    <citation type="journal article" date="2017" name="PLoS Biol.">
        <title>The sea cucumber genome provides insights into morphological evolution and visceral regeneration.</title>
        <authorList>
            <person name="Zhang X."/>
            <person name="Sun L."/>
            <person name="Yuan J."/>
            <person name="Sun Y."/>
            <person name="Gao Y."/>
            <person name="Zhang L."/>
            <person name="Li S."/>
            <person name="Dai H."/>
            <person name="Hamel J.F."/>
            <person name="Liu C."/>
            <person name="Yu Y."/>
            <person name="Liu S."/>
            <person name="Lin W."/>
            <person name="Guo K."/>
            <person name="Jin S."/>
            <person name="Xu P."/>
            <person name="Storey K.B."/>
            <person name="Huan P."/>
            <person name="Zhang T."/>
            <person name="Zhou Y."/>
            <person name="Zhang J."/>
            <person name="Lin C."/>
            <person name="Li X."/>
            <person name="Xing L."/>
            <person name="Huo D."/>
            <person name="Sun M."/>
            <person name="Wang L."/>
            <person name="Mercier A."/>
            <person name="Li F."/>
            <person name="Yang H."/>
            <person name="Xiang J."/>
        </authorList>
    </citation>
    <scope>NUCLEOTIDE SEQUENCE [LARGE SCALE GENOMIC DNA]</scope>
    <source>
        <strain evidence="7">Shaxun</strain>
        <tissue evidence="7">Muscle</tissue>
    </source>
</reference>
<dbReference type="InterPro" id="IPR055442">
    <property type="entry name" value="Beta-prop_EML-like_2nd"/>
</dbReference>
<feature type="compositionally biased region" description="Acidic residues" evidence="4">
    <location>
        <begin position="13"/>
        <end position="25"/>
    </location>
</feature>
<dbReference type="OrthoDB" id="47802at2759"/>
<proteinExistence type="predicted"/>
<comment type="caution">
    <text evidence="7">The sequence shown here is derived from an EMBL/GenBank/DDBJ whole genome shotgun (WGS) entry which is preliminary data.</text>
</comment>
<dbReference type="PROSITE" id="PS50082">
    <property type="entry name" value="WD_REPEATS_2"/>
    <property type="match status" value="1"/>
</dbReference>
<dbReference type="PANTHER" id="PTHR13720">
    <property type="entry name" value="WD-40 REPEAT PROTEIN"/>
    <property type="match status" value="1"/>
</dbReference>
<dbReference type="InterPro" id="IPR001680">
    <property type="entry name" value="WD40_rpt"/>
</dbReference>
<dbReference type="SUPFAM" id="SSF50978">
    <property type="entry name" value="WD40 repeat-like"/>
    <property type="match status" value="1"/>
</dbReference>
<dbReference type="InterPro" id="IPR015943">
    <property type="entry name" value="WD40/YVTN_repeat-like_dom_sf"/>
</dbReference>
<evidence type="ECO:0000256" key="4">
    <source>
        <dbReference type="SAM" id="MobiDB-lite"/>
    </source>
</evidence>
<dbReference type="Pfam" id="PF03451">
    <property type="entry name" value="HELP"/>
    <property type="match status" value="1"/>
</dbReference>
<dbReference type="GO" id="GO:0008017">
    <property type="term" value="F:microtubule binding"/>
    <property type="evidence" value="ECO:0007669"/>
    <property type="project" value="TreeGrafter"/>
</dbReference>
<protein>
    <submittedName>
        <fullName evidence="7">Putative echinoderm microtubule-associated protein-like 5</fullName>
    </submittedName>
</protein>
<dbReference type="InterPro" id="IPR005108">
    <property type="entry name" value="HELP"/>
</dbReference>
<dbReference type="Proteomes" id="UP000230750">
    <property type="component" value="Unassembled WGS sequence"/>
</dbReference>
<dbReference type="EMBL" id="MRZV01001962">
    <property type="protein sequence ID" value="PIK35193.1"/>
    <property type="molecule type" value="Genomic_DNA"/>
</dbReference>
<name>A0A2G8JHH4_STIJA</name>
<evidence type="ECO:0000259" key="5">
    <source>
        <dbReference type="Pfam" id="PF23409"/>
    </source>
</evidence>
<evidence type="ECO:0000313" key="7">
    <source>
        <dbReference type="EMBL" id="PIK35193.1"/>
    </source>
</evidence>
<feature type="region of interest" description="Disordered" evidence="4">
    <location>
        <begin position="373"/>
        <end position="395"/>
    </location>
</feature>